<dbReference type="GeneID" id="25039377"/>
<reference evidence="1 2" key="1">
    <citation type="journal article" date="2011" name="Science">
        <title>Comparative functional genomics of the fission yeasts.</title>
        <authorList>
            <person name="Rhind N."/>
            <person name="Chen Z."/>
            <person name="Yassour M."/>
            <person name="Thompson D.A."/>
            <person name="Haas B.J."/>
            <person name="Habib N."/>
            <person name="Wapinski I."/>
            <person name="Roy S."/>
            <person name="Lin M.F."/>
            <person name="Heiman D.I."/>
            <person name="Young S.K."/>
            <person name="Furuya K."/>
            <person name="Guo Y."/>
            <person name="Pidoux A."/>
            <person name="Chen H.M."/>
            <person name="Robbertse B."/>
            <person name="Goldberg J.M."/>
            <person name="Aoki K."/>
            <person name="Bayne E.H."/>
            <person name="Berlin A.M."/>
            <person name="Desjardins C.A."/>
            <person name="Dobbs E."/>
            <person name="Dukaj L."/>
            <person name="Fan L."/>
            <person name="FitzGerald M.G."/>
            <person name="French C."/>
            <person name="Gujja S."/>
            <person name="Hansen K."/>
            <person name="Keifenheim D."/>
            <person name="Levin J.Z."/>
            <person name="Mosher R.A."/>
            <person name="Mueller C.A."/>
            <person name="Pfiffner J."/>
            <person name="Priest M."/>
            <person name="Russ C."/>
            <person name="Smialowska A."/>
            <person name="Swoboda P."/>
            <person name="Sykes S.M."/>
            <person name="Vaughn M."/>
            <person name="Vengrova S."/>
            <person name="Yoder R."/>
            <person name="Zeng Q."/>
            <person name="Allshire R."/>
            <person name="Baulcombe D."/>
            <person name="Birren B.W."/>
            <person name="Brown W."/>
            <person name="Ekwall K."/>
            <person name="Kellis M."/>
            <person name="Leatherwood J."/>
            <person name="Levin H."/>
            <person name="Margalit H."/>
            <person name="Martienssen R."/>
            <person name="Nieduszynski C.A."/>
            <person name="Spatafora J.W."/>
            <person name="Friedman N."/>
            <person name="Dalgaard J.Z."/>
            <person name="Baumann P."/>
            <person name="Niki H."/>
            <person name="Regev A."/>
            <person name="Nusbaum C."/>
        </authorList>
    </citation>
    <scope>NUCLEOTIDE SEQUENCE [LARGE SCALE GENOMIC DNA]</scope>
    <source>
        <strain evidence="2">OY26 / ATCC MYA-4695 / CBS 11777 / NBRC 106824 / NRRL Y48691</strain>
    </source>
</reference>
<dbReference type="RefSeq" id="XP_013022093.1">
    <property type="nucleotide sequence ID" value="XM_013166639.1"/>
</dbReference>
<sequence length="84" mass="10047">MTFFEQPTYDKFYLRKSRQTKKCVTKQISLTNYLQRFSKPSSLFQKITDQKNQNCIYSQKMPRHHPVLLNRTNSDTSAVVREQV</sequence>
<dbReference type="Proteomes" id="UP000015464">
    <property type="component" value="Unassembled WGS sequence"/>
</dbReference>
<gene>
    <name evidence="1" type="ORF">SPOG_05489</name>
</gene>
<evidence type="ECO:0000313" key="2">
    <source>
        <dbReference type="Proteomes" id="UP000015464"/>
    </source>
</evidence>
<evidence type="ECO:0000313" key="1">
    <source>
        <dbReference type="EMBL" id="EPY53047.1"/>
    </source>
</evidence>
<dbReference type="EMBL" id="KE546988">
    <property type="protein sequence ID" value="EPY53047.1"/>
    <property type="molecule type" value="Genomic_DNA"/>
</dbReference>
<accession>S9X7H6</accession>
<dbReference type="AlphaFoldDB" id="S9X7H6"/>
<organism evidence="1 2">
    <name type="scientific">Schizosaccharomyces cryophilus (strain OY26 / ATCC MYA-4695 / CBS 11777 / NBRC 106824 / NRRL Y48691)</name>
    <name type="common">Fission yeast</name>
    <dbReference type="NCBI Taxonomy" id="653667"/>
    <lineage>
        <taxon>Eukaryota</taxon>
        <taxon>Fungi</taxon>
        <taxon>Dikarya</taxon>
        <taxon>Ascomycota</taxon>
        <taxon>Taphrinomycotina</taxon>
        <taxon>Schizosaccharomycetes</taxon>
        <taxon>Schizosaccharomycetales</taxon>
        <taxon>Schizosaccharomycetaceae</taxon>
        <taxon>Schizosaccharomyces</taxon>
    </lineage>
</organism>
<name>S9X7H6_SCHCR</name>
<dbReference type="HOGENOM" id="CLU_2528745_0_0_1"/>
<protein>
    <submittedName>
        <fullName evidence="1">Uncharacterized protein</fullName>
    </submittedName>
</protein>
<keyword evidence="2" id="KW-1185">Reference proteome</keyword>
<proteinExistence type="predicted"/>